<reference evidence="1" key="1">
    <citation type="journal article" date="2014" name="Front. Microbiol.">
        <title>High frequency of phylogenetically diverse reductive dehalogenase-homologous genes in deep subseafloor sedimentary metagenomes.</title>
        <authorList>
            <person name="Kawai M."/>
            <person name="Futagami T."/>
            <person name="Toyoda A."/>
            <person name="Takaki Y."/>
            <person name="Nishi S."/>
            <person name="Hori S."/>
            <person name="Arai W."/>
            <person name="Tsubouchi T."/>
            <person name="Morono Y."/>
            <person name="Uchiyama I."/>
            <person name="Ito T."/>
            <person name="Fujiyama A."/>
            <person name="Inagaki F."/>
            <person name="Takami H."/>
        </authorList>
    </citation>
    <scope>NUCLEOTIDE SEQUENCE</scope>
    <source>
        <strain evidence="1">Expedition CK06-06</strain>
    </source>
</reference>
<accession>X0SXH2</accession>
<sequence length="58" mass="6599">MAIIPYDPLTAILYLIVGVMLGKAWEKSRWIEKFIDAKAIKAWFGLSEEDKKETGIAE</sequence>
<name>X0SXH2_9ZZZZ</name>
<dbReference type="AlphaFoldDB" id="X0SXH2"/>
<gene>
    <name evidence="1" type="ORF">S01H1_16209</name>
</gene>
<protein>
    <submittedName>
        <fullName evidence="1">Uncharacterized protein</fullName>
    </submittedName>
</protein>
<comment type="caution">
    <text evidence="1">The sequence shown here is derived from an EMBL/GenBank/DDBJ whole genome shotgun (WGS) entry which is preliminary data.</text>
</comment>
<evidence type="ECO:0000313" key="1">
    <source>
        <dbReference type="EMBL" id="GAF79841.1"/>
    </source>
</evidence>
<dbReference type="EMBL" id="BARS01008511">
    <property type="protein sequence ID" value="GAF79841.1"/>
    <property type="molecule type" value="Genomic_DNA"/>
</dbReference>
<proteinExistence type="predicted"/>
<organism evidence="1">
    <name type="scientific">marine sediment metagenome</name>
    <dbReference type="NCBI Taxonomy" id="412755"/>
    <lineage>
        <taxon>unclassified sequences</taxon>
        <taxon>metagenomes</taxon>
        <taxon>ecological metagenomes</taxon>
    </lineage>
</organism>